<dbReference type="Pfam" id="PF26214">
    <property type="entry name" value="Ubiquitin_GT-1"/>
    <property type="match status" value="2"/>
</dbReference>
<proteinExistence type="predicted"/>
<organism evidence="2 3">
    <name type="scientific">Spinacia oleracea</name>
    <name type="common">Spinach</name>
    <dbReference type="NCBI Taxonomy" id="3562"/>
    <lineage>
        <taxon>Eukaryota</taxon>
        <taxon>Viridiplantae</taxon>
        <taxon>Streptophyta</taxon>
        <taxon>Embryophyta</taxon>
        <taxon>Tracheophyta</taxon>
        <taxon>Spermatophyta</taxon>
        <taxon>Magnoliopsida</taxon>
        <taxon>eudicotyledons</taxon>
        <taxon>Gunneridae</taxon>
        <taxon>Pentapetalae</taxon>
        <taxon>Caryophyllales</taxon>
        <taxon>Chenopodiaceae</taxon>
        <taxon>Chenopodioideae</taxon>
        <taxon>Anserineae</taxon>
        <taxon>Spinacia</taxon>
    </lineage>
</organism>
<dbReference type="GeneID" id="110793800"/>
<reference evidence="3" key="2">
    <citation type="submission" date="2025-08" db="UniProtKB">
        <authorList>
            <consortium name="RefSeq"/>
        </authorList>
    </citation>
    <scope>IDENTIFICATION</scope>
    <source>
        <tissue evidence="3">Leaf</tissue>
    </source>
</reference>
<sequence>MLEGEDDVRIGGRVVNIKLGNYVKKIGIDGSPKAIKEAIRASFGLRTRRVFWLEDDEGIVRCIDRDMPLRDYTLNLDKVESYMFIAGLTIRINLCEAANEIPVHVEEKTFYMEADFYDFLHRHGFVALRDLNCQKNVDSIGDLHSGELYQGLQAPAS</sequence>
<gene>
    <name evidence="3" type="primary">LOC110793800</name>
</gene>
<protein>
    <submittedName>
        <fullName evidence="3">Trihelix transcription factor GT-4 isoform X1</fullName>
    </submittedName>
</protein>
<name>A0ABM3QP80_SPIOL</name>
<feature type="domain" description="GT-1/4-like C-terminal" evidence="1">
    <location>
        <begin position="87"/>
        <end position="151"/>
    </location>
</feature>
<feature type="domain" description="GT-1/4-like C-terminal" evidence="1">
    <location>
        <begin position="13"/>
        <end position="73"/>
    </location>
</feature>
<reference evidence="2" key="1">
    <citation type="journal article" date="2021" name="Nat. Commun.">
        <title>Genomic analyses provide insights into spinach domestication and the genetic basis of agronomic traits.</title>
        <authorList>
            <person name="Cai X."/>
            <person name="Sun X."/>
            <person name="Xu C."/>
            <person name="Sun H."/>
            <person name="Wang X."/>
            <person name="Ge C."/>
            <person name="Zhang Z."/>
            <person name="Wang Q."/>
            <person name="Fei Z."/>
            <person name="Jiao C."/>
            <person name="Wang Q."/>
        </authorList>
    </citation>
    <scope>NUCLEOTIDE SEQUENCE [LARGE SCALE GENOMIC DNA]</scope>
    <source>
        <strain evidence="2">cv. Varoflay</strain>
    </source>
</reference>
<dbReference type="Proteomes" id="UP000813463">
    <property type="component" value="Chromosome 5"/>
</dbReference>
<evidence type="ECO:0000259" key="1">
    <source>
        <dbReference type="Pfam" id="PF26214"/>
    </source>
</evidence>
<dbReference type="RefSeq" id="XP_056685175.1">
    <property type="nucleotide sequence ID" value="XM_056829197.1"/>
</dbReference>
<evidence type="ECO:0000313" key="3">
    <source>
        <dbReference type="RefSeq" id="XP_056685175.1"/>
    </source>
</evidence>
<evidence type="ECO:0000313" key="2">
    <source>
        <dbReference type="Proteomes" id="UP000813463"/>
    </source>
</evidence>
<accession>A0ABM3QP80</accession>
<keyword evidence="2" id="KW-1185">Reference proteome</keyword>
<dbReference type="InterPro" id="IPR058943">
    <property type="entry name" value="GT-1/4_C"/>
</dbReference>